<dbReference type="OrthoDB" id="412006at2759"/>
<dbReference type="InterPro" id="IPR000477">
    <property type="entry name" value="RT_dom"/>
</dbReference>
<proteinExistence type="predicted"/>
<evidence type="ECO:0000259" key="1">
    <source>
        <dbReference type="PROSITE" id="PS50878"/>
    </source>
</evidence>
<name>A0A165FNF5_9APHY</name>
<dbReference type="PANTHER" id="PTHR33481">
    <property type="entry name" value="REVERSE TRANSCRIPTASE"/>
    <property type="match status" value="1"/>
</dbReference>
<gene>
    <name evidence="2" type="ORF">LAESUDRAFT_601234</name>
</gene>
<dbReference type="PROSITE" id="PS50878">
    <property type="entry name" value="RT_POL"/>
    <property type="match status" value="1"/>
</dbReference>
<dbReference type="STRING" id="1314785.A0A165FNF5"/>
<organism evidence="2 3">
    <name type="scientific">Laetiporus sulphureus 93-53</name>
    <dbReference type="NCBI Taxonomy" id="1314785"/>
    <lineage>
        <taxon>Eukaryota</taxon>
        <taxon>Fungi</taxon>
        <taxon>Dikarya</taxon>
        <taxon>Basidiomycota</taxon>
        <taxon>Agaricomycotina</taxon>
        <taxon>Agaricomycetes</taxon>
        <taxon>Polyporales</taxon>
        <taxon>Laetiporus</taxon>
    </lineage>
</organism>
<reference evidence="2 3" key="1">
    <citation type="journal article" date="2016" name="Mol. Biol. Evol.">
        <title>Comparative Genomics of Early-Diverging Mushroom-Forming Fungi Provides Insights into the Origins of Lignocellulose Decay Capabilities.</title>
        <authorList>
            <person name="Nagy L.G."/>
            <person name="Riley R."/>
            <person name="Tritt A."/>
            <person name="Adam C."/>
            <person name="Daum C."/>
            <person name="Floudas D."/>
            <person name="Sun H."/>
            <person name="Yadav J.S."/>
            <person name="Pangilinan J."/>
            <person name="Larsson K.H."/>
            <person name="Matsuura K."/>
            <person name="Barry K."/>
            <person name="Labutti K."/>
            <person name="Kuo R."/>
            <person name="Ohm R.A."/>
            <person name="Bhattacharya S.S."/>
            <person name="Shirouzu T."/>
            <person name="Yoshinaga Y."/>
            <person name="Martin F.M."/>
            <person name="Grigoriev I.V."/>
            <person name="Hibbett D.S."/>
        </authorList>
    </citation>
    <scope>NUCLEOTIDE SEQUENCE [LARGE SCALE GENOMIC DNA]</scope>
    <source>
        <strain evidence="2 3">93-53</strain>
    </source>
</reference>
<keyword evidence="3" id="KW-1185">Reference proteome</keyword>
<evidence type="ECO:0000313" key="2">
    <source>
        <dbReference type="EMBL" id="KZT09230.1"/>
    </source>
</evidence>
<dbReference type="EMBL" id="KV427612">
    <property type="protein sequence ID" value="KZT09230.1"/>
    <property type="molecule type" value="Genomic_DNA"/>
</dbReference>
<accession>A0A165FNF5</accession>
<dbReference type="AlphaFoldDB" id="A0A165FNF5"/>
<evidence type="ECO:0000313" key="3">
    <source>
        <dbReference type="Proteomes" id="UP000076871"/>
    </source>
</evidence>
<feature type="domain" description="Reverse transcriptase" evidence="1">
    <location>
        <begin position="57"/>
        <end position="113"/>
    </location>
</feature>
<dbReference type="RefSeq" id="XP_040766970.1">
    <property type="nucleotide sequence ID" value="XM_040903057.1"/>
</dbReference>
<protein>
    <recommendedName>
        <fullName evidence="1">Reverse transcriptase domain-containing protein</fullName>
    </recommendedName>
</protein>
<feature type="non-terminal residue" evidence="2">
    <location>
        <position position="113"/>
    </location>
</feature>
<feature type="non-terminal residue" evidence="2">
    <location>
        <position position="1"/>
    </location>
</feature>
<dbReference type="Proteomes" id="UP000076871">
    <property type="component" value="Unassembled WGS sequence"/>
</dbReference>
<dbReference type="GeneID" id="63820088"/>
<dbReference type="PANTHER" id="PTHR33481:SF1">
    <property type="entry name" value="ENDONUCLEASE_EXONUCLEASE_PHOSPHATASE DOMAIN-CONTAINING PROTEIN-RELATED"/>
    <property type="match status" value="1"/>
</dbReference>
<sequence>PMRPARAFEPVTPTEIGACLAETSNTSAPGFSEATWRLLKWAIQSPVGHHFISFIAASISLGHLPPVLKRAVVVLIPKPSKPDYSLPKAYRPIALMETLSKLIEKVVAKRLLY</sequence>
<dbReference type="InParanoid" id="A0A165FNF5"/>